<evidence type="ECO:0000256" key="2">
    <source>
        <dbReference type="ARBA" id="ARBA00022707"/>
    </source>
</evidence>
<feature type="domain" description="Rab-GAP TBC" evidence="8">
    <location>
        <begin position="18"/>
        <end position="234"/>
    </location>
</feature>
<keyword evidence="6" id="KW-0449">Lipoprotein</keyword>
<evidence type="ECO:0000256" key="4">
    <source>
        <dbReference type="ARBA" id="ARBA00022737"/>
    </source>
</evidence>
<feature type="region of interest" description="Disordered" evidence="7">
    <location>
        <begin position="499"/>
        <end position="528"/>
    </location>
</feature>
<keyword evidence="4" id="KW-0677">Repeat</keyword>
<dbReference type="SUPFAM" id="SSF47473">
    <property type="entry name" value="EF-hand"/>
    <property type="match status" value="1"/>
</dbReference>
<keyword evidence="5" id="KW-0106">Calcium</keyword>
<organism evidence="10 11">
    <name type="scientific">Chrysophaeum taylorii</name>
    <dbReference type="NCBI Taxonomy" id="2483200"/>
    <lineage>
        <taxon>Eukaryota</taxon>
        <taxon>Sar</taxon>
        <taxon>Stramenopiles</taxon>
        <taxon>Ochrophyta</taxon>
        <taxon>Pelagophyceae</taxon>
        <taxon>Pelagomonadales</taxon>
        <taxon>Pelagomonadaceae</taxon>
        <taxon>Chrysophaeum</taxon>
    </lineage>
</organism>
<dbReference type="EMBL" id="JAQMWT010000424">
    <property type="protein sequence ID" value="KAJ8601529.1"/>
    <property type="molecule type" value="Genomic_DNA"/>
</dbReference>
<feature type="domain" description="EF-hand" evidence="9">
    <location>
        <begin position="433"/>
        <end position="468"/>
    </location>
</feature>
<accession>A0AAD7XKJ1</accession>
<evidence type="ECO:0000313" key="11">
    <source>
        <dbReference type="Proteomes" id="UP001230188"/>
    </source>
</evidence>
<dbReference type="PROSITE" id="PS50086">
    <property type="entry name" value="TBC_RABGAP"/>
    <property type="match status" value="1"/>
</dbReference>
<dbReference type="InterPro" id="IPR035969">
    <property type="entry name" value="Rab-GAP_TBC_sf"/>
</dbReference>
<proteinExistence type="inferred from homology"/>
<evidence type="ECO:0000256" key="7">
    <source>
        <dbReference type="SAM" id="MobiDB-lite"/>
    </source>
</evidence>
<dbReference type="SMART" id="SM00054">
    <property type="entry name" value="EFh"/>
    <property type="match status" value="3"/>
</dbReference>
<comment type="similarity">
    <text evidence="1">Belongs to the recoverin family.</text>
</comment>
<protein>
    <recommendedName>
        <fullName evidence="12">Calmodulin</fullName>
    </recommendedName>
</protein>
<keyword evidence="3" id="KW-0479">Metal-binding</keyword>
<evidence type="ECO:0000256" key="1">
    <source>
        <dbReference type="ARBA" id="ARBA00006049"/>
    </source>
</evidence>
<dbReference type="PANTHER" id="PTHR23055">
    <property type="entry name" value="CALCIUM BINDING PROTEINS"/>
    <property type="match status" value="1"/>
</dbReference>
<evidence type="ECO:0000256" key="6">
    <source>
        <dbReference type="ARBA" id="ARBA00023288"/>
    </source>
</evidence>
<dbReference type="InterPro" id="IPR000195">
    <property type="entry name" value="Rab-GAP-TBC_dom"/>
</dbReference>
<dbReference type="Pfam" id="PF00566">
    <property type="entry name" value="RabGAP-TBC"/>
    <property type="match status" value="1"/>
</dbReference>
<comment type="caution">
    <text evidence="10">The sequence shown here is derived from an EMBL/GenBank/DDBJ whole genome shotgun (WGS) entry which is preliminary data.</text>
</comment>
<dbReference type="AlphaFoldDB" id="A0AAD7XKJ1"/>
<dbReference type="PANTHER" id="PTHR23055:SF178">
    <property type="entry name" value="NEUROCALCIN HOMOLOG"/>
    <property type="match status" value="1"/>
</dbReference>
<dbReference type="InterPro" id="IPR028846">
    <property type="entry name" value="Recoverin"/>
</dbReference>
<sequence length="639" mass="70843">MGNEQVLARHSVEEIKEKKWRRKRGKAWLRCSGAEKLRSECAVSFGEYARLEETDRCLFGEALKTIEKDVPRTMAASFTEPTWRELLREREIERGGESIREEMSRVCVAFVRREGRGDHRACRGYTQGMTFVVAILLLFVDEPSDAFWLLAALVERVAPRDLYSEPPAALAGTAAEAGVVRALLARLPASRREDDEERARTAEMLAVKMAVPLLVDCASAPVAVAVWDTVFVDKTFDLVACAVAATIEVVARRRATEQRPRLHRQPLLCAVLQHLSKLVPPLATCEDVEEAAASLASADAAAIRAETRSAIAKSWQERLSDLSNLGFTLAQLEELRDEFRLLAKGDHRLNRSQLLDLLASAKVPLSSTATDRVLDVVDVDADGSFDFKECVCCLSSLSAGTVRERLSFMFAIYDADNSGFLEIREVVDLARVLPTADLETRLRALDLDGDGKISREEWLLAATSSPDLLDALGVEDPPEREPVFSPLRALDRRASADSFFRDDDDHPASSSSSRTDHPAAAANSTTAVETIRRVRSVDISRPDDPPAAAAAAAAPFFFQQTTIKSPRPKTLRRQQNFRRSLFKRCDAIFKRCCSKTTTSFRPSSDESRAPSSSEDDRSSLFRADEPRLTARVLAYDVSH</sequence>
<name>A0AAD7XKJ1_9STRA</name>
<gene>
    <name evidence="10" type="ORF">CTAYLR_008020</name>
</gene>
<evidence type="ECO:0000256" key="3">
    <source>
        <dbReference type="ARBA" id="ARBA00022723"/>
    </source>
</evidence>
<reference evidence="10" key="1">
    <citation type="submission" date="2023-01" db="EMBL/GenBank/DDBJ databases">
        <title>Metagenome sequencing of chrysophaentin producing Chrysophaeum taylorii.</title>
        <authorList>
            <person name="Davison J."/>
            <person name="Bewley C."/>
        </authorList>
    </citation>
    <scope>NUCLEOTIDE SEQUENCE</scope>
    <source>
        <strain evidence="10">NIES-1699</strain>
    </source>
</reference>
<keyword evidence="2" id="KW-0519">Myristate</keyword>
<dbReference type="PROSITE" id="PS00018">
    <property type="entry name" value="EF_HAND_1"/>
    <property type="match status" value="1"/>
</dbReference>
<dbReference type="PRINTS" id="PR00450">
    <property type="entry name" value="RECOVERIN"/>
</dbReference>
<dbReference type="Gene3D" id="1.10.8.270">
    <property type="entry name" value="putative rabgap domain of human tbc1 domain family member 14 like domains"/>
    <property type="match status" value="1"/>
</dbReference>
<dbReference type="Gene3D" id="1.10.238.10">
    <property type="entry name" value="EF-hand"/>
    <property type="match status" value="1"/>
</dbReference>
<dbReference type="InterPro" id="IPR002048">
    <property type="entry name" value="EF_hand_dom"/>
</dbReference>
<evidence type="ECO:0000259" key="9">
    <source>
        <dbReference type="PROSITE" id="PS50222"/>
    </source>
</evidence>
<dbReference type="GO" id="GO:0005509">
    <property type="term" value="F:calcium ion binding"/>
    <property type="evidence" value="ECO:0007669"/>
    <property type="project" value="InterPro"/>
</dbReference>
<dbReference type="SUPFAM" id="SSF47923">
    <property type="entry name" value="Ypt/Rab-GAP domain of gyp1p"/>
    <property type="match status" value="1"/>
</dbReference>
<keyword evidence="11" id="KW-1185">Reference proteome</keyword>
<evidence type="ECO:0008006" key="12">
    <source>
        <dbReference type="Google" id="ProtNLM"/>
    </source>
</evidence>
<dbReference type="PROSITE" id="PS50222">
    <property type="entry name" value="EF_HAND_2"/>
    <property type="match status" value="1"/>
</dbReference>
<dbReference type="InterPro" id="IPR011992">
    <property type="entry name" value="EF-hand-dom_pair"/>
</dbReference>
<dbReference type="Pfam" id="PF13499">
    <property type="entry name" value="EF-hand_7"/>
    <property type="match status" value="1"/>
</dbReference>
<feature type="region of interest" description="Disordered" evidence="7">
    <location>
        <begin position="597"/>
        <end position="622"/>
    </location>
</feature>
<dbReference type="Proteomes" id="UP001230188">
    <property type="component" value="Unassembled WGS sequence"/>
</dbReference>
<evidence type="ECO:0000256" key="5">
    <source>
        <dbReference type="ARBA" id="ARBA00022837"/>
    </source>
</evidence>
<dbReference type="InterPro" id="IPR018247">
    <property type="entry name" value="EF_Hand_1_Ca_BS"/>
</dbReference>
<evidence type="ECO:0000313" key="10">
    <source>
        <dbReference type="EMBL" id="KAJ8601529.1"/>
    </source>
</evidence>
<feature type="compositionally biased region" description="Basic and acidic residues" evidence="7">
    <location>
        <begin position="603"/>
        <end position="622"/>
    </location>
</feature>
<dbReference type="SMART" id="SM00164">
    <property type="entry name" value="TBC"/>
    <property type="match status" value="1"/>
</dbReference>
<evidence type="ECO:0000259" key="8">
    <source>
        <dbReference type="PROSITE" id="PS50086"/>
    </source>
</evidence>